<gene>
    <name evidence="3" type="ORF">IAB75_11505</name>
</gene>
<dbReference type="InterPro" id="IPR051675">
    <property type="entry name" value="Endo/Exo/Phosphatase_dom_1"/>
</dbReference>
<dbReference type="PANTHER" id="PTHR21180:SF32">
    <property type="entry name" value="ENDONUCLEASE_EXONUCLEASE_PHOSPHATASE FAMILY DOMAIN-CONTAINING PROTEIN 1"/>
    <property type="match status" value="1"/>
</dbReference>
<evidence type="ECO:0000313" key="3">
    <source>
        <dbReference type="EMBL" id="MBO8484716.1"/>
    </source>
</evidence>
<feature type="region of interest" description="Disordered" evidence="1">
    <location>
        <begin position="74"/>
        <end position="113"/>
    </location>
</feature>
<evidence type="ECO:0000256" key="1">
    <source>
        <dbReference type="SAM" id="MobiDB-lite"/>
    </source>
</evidence>
<dbReference type="AlphaFoldDB" id="A0A940DYV3"/>
<protein>
    <submittedName>
        <fullName evidence="3">Helix-hairpin-helix domain-containing protein</fullName>
    </submittedName>
</protein>
<evidence type="ECO:0000313" key="4">
    <source>
        <dbReference type="Proteomes" id="UP000725002"/>
    </source>
</evidence>
<comment type="caution">
    <text evidence="3">The sequence shown here is derived from an EMBL/GenBank/DDBJ whole genome shotgun (WGS) entry which is preliminary data.</text>
</comment>
<accession>A0A940DYV3</accession>
<organism evidence="3 4">
    <name type="scientific">Candidatus Cryptobacteroides avicola</name>
    <dbReference type="NCBI Taxonomy" id="2840757"/>
    <lineage>
        <taxon>Bacteria</taxon>
        <taxon>Pseudomonadati</taxon>
        <taxon>Bacteroidota</taxon>
        <taxon>Bacteroidia</taxon>
        <taxon>Bacteroidales</taxon>
        <taxon>Candidatus Cryptobacteroides</taxon>
    </lineage>
</organism>
<dbReference type="EMBL" id="JADILV010000083">
    <property type="protein sequence ID" value="MBO8484716.1"/>
    <property type="molecule type" value="Genomic_DNA"/>
</dbReference>
<reference evidence="3" key="2">
    <citation type="journal article" date="2021" name="PeerJ">
        <title>Extensive microbial diversity within the chicken gut microbiome revealed by metagenomics and culture.</title>
        <authorList>
            <person name="Gilroy R."/>
            <person name="Ravi A."/>
            <person name="Getino M."/>
            <person name="Pursley I."/>
            <person name="Horton D.L."/>
            <person name="Alikhan N.F."/>
            <person name="Baker D."/>
            <person name="Gharbi K."/>
            <person name="Hall N."/>
            <person name="Watson M."/>
            <person name="Adriaenssens E.M."/>
            <person name="Foster-Nyarko E."/>
            <person name="Jarju S."/>
            <person name="Secka A."/>
            <person name="Antonio M."/>
            <person name="Oren A."/>
            <person name="Chaudhuri R.R."/>
            <person name="La Ragione R."/>
            <person name="Hildebrand F."/>
            <person name="Pallen M.J."/>
        </authorList>
    </citation>
    <scope>NUCLEOTIDE SEQUENCE</scope>
    <source>
        <strain evidence="3">G3-8215</strain>
    </source>
</reference>
<feature type="transmembrane region" description="Helical" evidence="2">
    <location>
        <begin position="21"/>
        <end position="41"/>
    </location>
</feature>
<dbReference type="Pfam" id="PF12836">
    <property type="entry name" value="HHH_3"/>
    <property type="match status" value="2"/>
</dbReference>
<keyword evidence="2" id="KW-1133">Transmembrane helix</keyword>
<evidence type="ECO:0000256" key="2">
    <source>
        <dbReference type="SAM" id="Phobius"/>
    </source>
</evidence>
<name>A0A940DYV3_9BACT</name>
<sequence>MRREKENGGEVAGKKGFSASVTTGAVALVFLIIGFQTALFIHRAAVTSIVDNRDHPDTVYVVDRALAEQVLADMADPDTAVPDGAADSRSDGNATDRYGPGRGQVSSLHGHERYGSREGYVTVKKQTEHSQPAKSVYKAHAVRKVENFRFNPNTVSQDELERLGFSEKQARSIVSYRLKGGRFRRKADFAKSYVVADSVYRRLEPYIDIPLLDLNLADSAAFDALPGIGGYFASKMVEHRKRLGGSYSYKEQLMDIWKFDREKYDALSDLIVVDRAFVRPYPLWTLPEDSLRLHPYIGSYAAHGIVLFRENNPVSAWSVDALARAGVLRPEDASRLSRCSISLP</sequence>
<dbReference type="InterPro" id="IPR010994">
    <property type="entry name" value="RuvA_2-like"/>
</dbReference>
<dbReference type="SUPFAM" id="SSF47781">
    <property type="entry name" value="RuvA domain 2-like"/>
    <property type="match status" value="2"/>
</dbReference>
<reference evidence="3" key="1">
    <citation type="submission" date="2020-10" db="EMBL/GenBank/DDBJ databases">
        <authorList>
            <person name="Gilroy R."/>
        </authorList>
    </citation>
    <scope>NUCLEOTIDE SEQUENCE</scope>
    <source>
        <strain evidence="3">G3-8215</strain>
    </source>
</reference>
<keyword evidence="2" id="KW-0812">Transmembrane</keyword>
<keyword evidence="2" id="KW-0472">Membrane</keyword>
<dbReference type="Proteomes" id="UP000725002">
    <property type="component" value="Unassembled WGS sequence"/>
</dbReference>
<dbReference type="PANTHER" id="PTHR21180">
    <property type="entry name" value="ENDONUCLEASE/EXONUCLEASE/PHOSPHATASE FAMILY DOMAIN-CONTAINING PROTEIN 1"/>
    <property type="match status" value="1"/>
</dbReference>
<proteinExistence type="predicted"/>